<sequence>MNIRFLAQSEYFNGLHLKDDIILEKEYEQGPFTNLPKVRYFLYYLEENVRKEVMPYTDKVDVFNITNCQYESDYLYFTEYTDMLDGGYTFNIIRYNITDHTHTKIISLKDNINLYPDNKQIKIFILDESNLIIQRALPKVSANGLLKEFFDFTLVLFDFVKNKQIVIEDENLKNNGIEFVLPYNETNCIMKTGYSVFENDRHLNLEKEEAAVENLIIVNIKQFISDLKLEQQNMVMNSIDQAYYDTTVINAKIIDNFLIYSKFNYEKNDEVIVFYDLTSKKEEEKIYTCINKTTTGEYLLKNATVIDNKPYMIKKNSSGTQFFNLITNDVDATYPEDLNIKFVNNNTVISTFADRTLFGKEIKLVGIHKFPSKKIILQERGEYIGSVASNNETTYIFLK</sequence>
<proteinExistence type="predicted"/>
<dbReference type="RefSeq" id="WP_186840395.1">
    <property type="nucleotide sequence ID" value="NZ_JACOOZ010000005.1"/>
</dbReference>
<evidence type="ECO:0000313" key="1">
    <source>
        <dbReference type="EMBL" id="MBC5668013.1"/>
    </source>
</evidence>
<name>A0ABR7F331_9FIRM</name>
<protein>
    <submittedName>
        <fullName evidence="1">Uncharacterized protein</fullName>
    </submittedName>
</protein>
<accession>A0ABR7F331</accession>
<dbReference type="EMBL" id="JACOOZ010000005">
    <property type="protein sequence ID" value="MBC5668013.1"/>
    <property type="molecule type" value="Genomic_DNA"/>
</dbReference>
<dbReference type="Proteomes" id="UP000597877">
    <property type="component" value="Unassembled WGS sequence"/>
</dbReference>
<reference evidence="1 2" key="1">
    <citation type="submission" date="2020-08" db="EMBL/GenBank/DDBJ databases">
        <title>Genome public.</title>
        <authorList>
            <person name="Liu C."/>
            <person name="Sun Q."/>
        </authorList>
    </citation>
    <scope>NUCLEOTIDE SEQUENCE [LARGE SCALE GENOMIC DNA]</scope>
    <source>
        <strain evidence="1 2">BX4</strain>
    </source>
</reference>
<gene>
    <name evidence="1" type="ORF">H8S00_08470</name>
</gene>
<comment type="caution">
    <text evidence="1">The sequence shown here is derived from an EMBL/GenBank/DDBJ whole genome shotgun (WGS) entry which is preliminary data.</text>
</comment>
<organism evidence="1 2">
    <name type="scientific">Eubacterium segne</name>
    <dbReference type="NCBI Taxonomy" id="2763045"/>
    <lineage>
        <taxon>Bacteria</taxon>
        <taxon>Bacillati</taxon>
        <taxon>Bacillota</taxon>
        <taxon>Clostridia</taxon>
        <taxon>Eubacteriales</taxon>
        <taxon>Eubacteriaceae</taxon>
        <taxon>Eubacterium</taxon>
    </lineage>
</organism>
<evidence type="ECO:0000313" key="2">
    <source>
        <dbReference type="Proteomes" id="UP000597877"/>
    </source>
</evidence>
<keyword evidence="2" id="KW-1185">Reference proteome</keyword>